<gene>
    <name evidence="2" type="ORF">MNBD_ALPHA01-606</name>
</gene>
<protein>
    <submittedName>
        <fullName evidence="2">Uncharacterized protein</fullName>
    </submittedName>
</protein>
<dbReference type="EMBL" id="UOEJ01000130">
    <property type="protein sequence ID" value="VAW00197.1"/>
    <property type="molecule type" value="Genomic_DNA"/>
</dbReference>
<dbReference type="AlphaFoldDB" id="A0A3B0SGT7"/>
<sequence>MKIRKIITGGLMAVFTAAPPVLAQDTSDESLAFLQTIQNSLSRASGLKDNNIVIHVTTEKKRIFDVTPSAIHYSYGFLKQMENIDQLVATMAHMTAHISLDYLSTPPLPEEDGKNPEKPSVGDYLKSVVRPKYPDENNIPEATGSFRSKDRDPGMGIIERPGYQNRAYDYAVNKSDVIKAERELDTDKTAIKILKHAGFCPTDYNRMLRYFYENPHLLLGNRHFALDADQWQRLDILDRNDGITAPCNDAQKAMSQQYVAGFDQLKVKIYRSLKGN</sequence>
<accession>A0A3B0SGT7</accession>
<name>A0A3B0SGT7_9ZZZZ</name>
<proteinExistence type="predicted"/>
<reference evidence="2" key="1">
    <citation type="submission" date="2018-06" db="EMBL/GenBank/DDBJ databases">
        <authorList>
            <person name="Zhirakovskaya E."/>
        </authorList>
    </citation>
    <scope>NUCLEOTIDE SEQUENCE</scope>
</reference>
<evidence type="ECO:0000256" key="1">
    <source>
        <dbReference type="SAM" id="MobiDB-lite"/>
    </source>
</evidence>
<organism evidence="2">
    <name type="scientific">hydrothermal vent metagenome</name>
    <dbReference type="NCBI Taxonomy" id="652676"/>
    <lineage>
        <taxon>unclassified sequences</taxon>
        <taxon>metagenomes</taxon>
        <taxon>ecological metagenomes</taxon>
    </lineage>
</organism>
<feature type="region of interest" description="Disordered" evidence="1">
    <location>
        <begin position="132"/>
        <end position="155"/>
    </location>
</feature>
<evidence type="ECO:0000313" key="2">
    <source>
        <dbReference type="EMBL" id="VAW00197.1"/>
    </source>
</evidence>